<organism evidence="3 4">
    <name type="scientific">Lasiosphaeris hirsuta</name>
    <dbReference type="NCBI Taxonomy" id="260670"/>
    <lineage>
        <taxon>Eukaryota</taxon>
        <taxon>Fungi</taxon>
        <taxon>Dikarya</taxon>
        <taxon>Ascomycota</taxon>
        <taxon>Pezizomycotina</taxon>
        <taxon>Sordariomycetes</taxon>
        <taxon>Sordariomycetidae</taxon>
        <taxon>Sordariales</taxon>
        <taxon>Lasiosphaeriaceae</taxon>
        <taxon>Lasiosphaeris</taxon>
    </lineage>
</organism>
<dbReference type="EMBL" id="JAUKUA010000006">
    <property type="protein sequence ID" value="KAK0708355.1"/>
    <property type="molecule type" value="Genomic_DNA"/>
</dbReference>
<accession>A0AA40A310</accession>
<dbReference type="Proteomes" id="UP001172102">
    <property type="component" value="Unassembled WGS sequence"/>
</dbReference>
<feature type="signal peptide" evidence="2">
    <location>
        <begin position="1"/>
        <end position="17"/>
    </location>
</feature>
<evidence type="ECO:0008006" key="5">
    <source>
        <dbReference type="Google" id="ProtNLM"/>
    </source>
</evidence>
<feature type="chain" id="PRO_5041264581" description="Secreted protein" evidence="2">
    <location>
        <begin position="18"/>
        <end position="84"/>
    </location>
</feature>
<reference evidence="3" key="1">
    <citation type="submission" date="2023-06" db="EMBL/GenBank/DDBJ databases">
        <title>Genome-scale phylogeny and comparative genomics of the fungal order Sordariales.</title>
        <authorList>
            <consortium name="Lawrence Berkeley National Laboratory"/>
            <person name="Hensen N."/>
            <person name="Bonometti L."/>
            <person name="Westerberg I."/>
            <person name="Brannstrom I.O."/>
            <person name="Guillou S."/>
            <person name="Cros-Aarteil S."/>
            <person name="Calhoun S."/>
            <person name="Haridas S."/>
            <person name="Kuo A."/>
            <person name="Mondo S."/>
            <person name="Pangilinan J."/>
            <person name="Riley R."/>
            <person name="Labutti K."/>
            <person name="Andreopoulos B."/>
            <person name="Lipzen A."/>
            <person name="Chen C."/>
            <person name="Yanf M."/>
            <person name="Daum C."/>
            <person name="Ng V."/>
            <person name="Clum A."/>
            <person name="Steindorff A."/>
            <person name="Ohm R."/>
            <person name="Martin F."/>
            <person name="Silar P."/>
            <person name="Natvig D."/>
            <person name="Lalanne C."/>
            <person name="Gautier V."/>
            <person name="Ament-Velasquez S.L."/>
            <person name="Kruys A."/>
            <person name="Hutchinson M.I."/>
            <person name="Powell A.J."/>
            <person name="Barry K."/>
            <person name="Miller A.N."/>
            <person name="Grigoriev I.V."/>
            <person name="Debuchy R."/>
            <person name="Gladieux P."/>
            <person name="Thoren M.H."/>
            <person name="Johannesson H."/>
        </authorList>
    </citation>
    <scope>NUCLEOTIDE SEQUENCE</scope>
    <source>
        <strain evidence="3">SMH4607-1</strain>
    </source>
</reference>
<evidence type="ECO:0000313" key="4">
    <source>
        <dbReference type="Proteomes" id="UP001172102"/>
    </source>
</evidence>
<dbReference type="AlphaFoldDB" id="A0AA40A310"/>
<keyword evidence="4" id="KW-1185">Reference proteome</keyword>
<proteinExistence type="predicted"/>
<evidence type="ECO:0000256" key="2">
    <source>
        <dbReference type="SAM" id="SignalP"/>
    </source>
</evidence>
<keyword evidence="2" id="KW-0732">Signal</keyword>
<feature type="compositionally biased region" description="Polar residues" evidence="1">
    <location>
        <begin position="68"/>
        <end position="78"/>
    </location>
</feature>
<name>A0AA40A310_9PEZI</name>
<feature type="region of interest" description="Disordered" evidence="1">
    <location>
        <begin position="65"/>
        <end position="84"/>
    </location>
</feature>
<evidence type="ECO:0000313" key="3">
    <source>
        <dbReference type="EMBL" id="KAK0708355.1"/>
    </source>
</evidence>
<protein>
    <recommendedName>
        <fullName evidence="5">Secreted protein</fullName>
    </recommendedName>
</protein>
<comment type="caution">
    <text evidence="3">The sequence shown here is derived from an EMBL/GenBank/DDBJ whole genome shotgun (WGS) entry which is preliminary data.</text>
</comment>
<evidence type="ECO:0000256" key="1">
    <source>
        <dbReference type="SAM" id="MobiDB-lite"/>
    </source>
</evidence>
<gene>
    <name evidence="3" type="ORF">B0H67DRAFT_338297</name>
</gene>
<sequence length="84" mass="9706">MIFKVIALFILTELHHGHPMTQNSKPLFLQKDVITLENHKHSPSYTMPKRQVKFAPCINAGKTRKPFNKTSSKSTTRLNFCRPK</sequence>